<dbReference type="PROSITE" id="PS00798">
    <property type="entry name" value="ALDOKETO_REDUCTASE_1"/>
    <property type="match status" value="1"/>
</dbReference>
<dbReference type="Gene3D" id="3.20.20.100">
    <property type="entry name" value="NADP-dependent oxidoreductase domain"/>
    <property type="match status" value="1"/>
</dbReference>
<dbReference type="EMBL" id="AOLN01000013">
    <property type="protein sequence ID" value="ELZ94058.1"/>
    <property type="molecule type" value="Genomic_DNA"/>
</dbReference>
<keyword evidence="3" id="KW-0560">Oxidoreductase</keyword>
<sequence>MQEFPQLGFGTYKLEDRDECVEAVTTTLDVGYRHIDTAQMYDNEEFIGDALAESDVDRDDIFVATKLDTDNLGYDDVLETAHESADKLGVEIIDLLYVHWPLETYDEDETLRALDEVYEDGLVANIGLSNFRPDQLEAAIDGLAAPVFAHQVEMHPFLQQDDLLAVADEHDHHLVAYSPIARNEVADNDTIADIASEHDVSPAQVALAWLMAKGATPIPKAASPEHIRDNFAAQDLELTDDDVAAIDAIDESHRIVDFDEAPWNHG</sequence>
<dbReference type="AlphaFoldDB" id="M0IDY7"/>
<feature type="domain" description="NADP-dependent oxidoreductase" evidence="4">
    <location>
        <begin position="7"/>
        <end position="251"/>
    </location>
</feature>
<evidence type="ECO:0000313" key="6">
    <source>
        <dbReference type="Proteomes" id="UP000011550"/>
    </source>
</evidence>
<evidence type="ECO:0000259" key="4">
    <source>
        <dbReference type="Pfam" id="PF00248"/>
    </source>
</evidence>
<comment type="similarity">
    <text evidence="1">Belongs to the aldo/keto reductase family.</text>
</comment>
<dbReference type="SUPFAM" id="SSF51430">
    <property type="entry name" value="NAD(P)-linked oxidoreductase"/>
    <property type="match status" value="1"/>
</dbReference>
<evidence type="ECO:0000256" key="2">
    <source>
        <dbReference type="ARBA" id="ARBA00022857"/>
    </source>
</evidence>
<dbReference type="RefSeq" id="WP_008320418.1">
    <property type="nucleotide sequence ID" value="NZ_AOLN01000013.1"/>
</dbReference>
<proteinExistence type="inferred from homology"/>
<dbReference type="STRING" id="662479.C440_10573"/>
<protein>
    <submittedName>
        <fullName evidence="5">2,5-diketo-D-gluconate reductase B</fullName>
    </submittedName>
</protein>
<dbReference type="InterPro" id="IPR023210">
    <property type="entry name" value="NADP_OxRdtase_dom"/>
</dbReference>
<evidence type="ECO:0000313" key="5">
    <source>
        <dbReference type="EMBL" id="ELZ94058.1"/>
    </source>
</evidence>
<dbReference type="OrthoDB" id="275427at2157"/>
<dbReference type="InterPro" id="IPR018170">
    <property type="entry name" value="Aldo/ket_reductase_CS"/>
</dbReference>
<accession>M0IDY7</accession>
<evidence type="ECO:0000256" key="1">
    <source>
        <dbReference type="ARBA" id="ARBA00007905"/>
    </source>
</evidence>
<evidence type="ECO:0000256" key="3">
    <source>
        <dbReference type="ARBA" id="ARBA00023002"/>
    </source>
</evidence>
<keyword evidence="2" id="KW-0521">NADP</keyword>
<dbReference type="PIRSF" id="PIRSF000097">
    <property type="entry name" value="AKR"/>
    <property type="match status" value="1"/>
</dbReference>
<dbReference type="InterPro" id="IPR036812">
    <property type="entry name" value="NAD(P)_OxRdtase_dom_sf"/>
</dbReference>
<dbReference type="GO" id="GO:0016616">
    <property type="term" value="F:oxidoreductase activity, acting on the CH-OH group of donors, NAD or NADP as acceptor"/>
    <property type="evidence" value="ECO:0007669"/>
    <property type="project" value="UniProtKB-ARBA"/>
</dbReference>
<dbReference type="InterPro" id="IPR020471">
    <property type="entry name" value="AKR"/>
</dbReference>
<dbReference type="PANTHER" id="PTHR43827">
    <property type="entry name" value="2,5-DIKETO-D-GLUCONIC ACID REDUCTASE"/>
    <property type="match status" value="1"/>
</dbReference>
<dbReference type="Pfam" id="PF00248">
    <property type="entry name" value="Aldo_ket_red"/>
    <property type="match status" value="1"/>
</dbReference>
<dbReference type="PRINTS" id="PR00069">
    <property type="entry name" value="ALDKETRDTASE"/>
</dbReference>
<dbReference type="Proteomes" id="UP000011550">
    <property type="component" value="Unassembled WGS sequence"/>
</dbReference>
<dbReference type="PANTHER" id="PTHR43827:SF3">
    <property type="entry name" value="NADP-DEPENDENT OXIDOREDUCTASE DOMAIN-CONTAINING PROTEIN"/>
    <property type="match status" value="1"/>
</dbReference>
<dbReference type="PATRIC" id="fig|662479.7.peg.2143"/>
<reference evidence="5 6" key="1">
    <citation type="journal article" date="2014" name="PLoS Genet.">
        <title>Phylogenetically driven sequencing of extremely halophilic archaea reveals strategies for static and dynamic osmo-response.</title>
        <authorList>
            <person name="Becker E.A."/>
            <person name="Seitzer P.M."/>
            <person name="Tritt A."/>
            <person name="Larsen D."/>
            <person name="Krusor M."/>
            <person name="Yao A.I."/>
            <person name="Wu D."/>
            <person name="Madern D."/>
            <person name="Eisen J.A."/>
            <person name="Darling A.E."/>
            <person name="Facciotti M.T."/>
        </authorList>
    </citation>
    <scope>NUCLEOTIDE SEQUENCE [LARGE SCALE GENOMIC DNA]</scope>
    <source>
        <strain evidence="5 6">ATCC BAA-1512</strain>
    </source>
</reference>
<organism evidence="5 6">
    <name type="scientific">Haloferax mucosum ATCC BAA-1512</name>
    <dbReference type="NCBI Taxonomy" id="662479"/>
    <lineage>
        <taxon>Archaea</taxon>
        <taxon>Methanobacteriati</taxon>
        <taxon>Methanobacteriota</taxon>
        <taxon>Stenosarchaea group</taxon>
        <taxon>Halobacteria</taxon>
        <taxon>Halobacteriales</taxon>
        <taxon>Haloferacaceae</taxon>
        <taxon>Haloferax</taxon>
    </lineage>
</organism>
<name>M0IDY7_9EURY</name>
<comment type="caution">
    <text evidence="5">The sequence shown here is derived from an EMBL/GenBank/DDBJ whole genome shotgun (WGS) entry which is preliminary data.</text>
</comment>
<gene>
    <name evidence="5" type="ORF">C440_10573</name>
</gene>
<keyword evidence="6" id="KW-1185">Reference proteome</keyword>